<accession>A0A1I7WH00</accession>
<name>A0A1I7WH00_HETBA</name>
<keyword evidence="1" id="KW-1185">Reference proteome</keyword>
<protein>
    <submittedName>
        <fullName evidence="2">4Fe-4S domain-containing protein</fullName>
    </submittedName>
</protein>
<reference evidence="2" key="1">
    <citation type="submission" date="2016-11" db="UniProtKB">
        <authorList>
            <consortium name="WormBaseParasite"/>
        </authorList>
    </citation>
    <scope>IDENTIFICATION</scope>
</reference>
<sequence length="32" mass="3538">MQKRLHKMSKIEKLGKCGNGLCTAILNTHING</sequence>
<dbReference type="WBParaSite" id="Hba_04271">
    <property type="protein sequence ID" value="Hba_04271"/>
    <property type="gene ID" value="Hba_04271"/>
</dbReference>
<organism evidence="1 2">
    <name type="scientific">Heterorhabditis bacteriophora</name>
    <name type="common">Entomopathogenic nematode worm</name>
    <dbReference type="NCBI Taxonomy" id="37862"/>
    <lineage>
        <taxon>Eukaryota</taxon>
        <taxon>Metazoa</taxon>
        <taxon>Ecdysozoa</taxon>
        <taxon>Nematoda</taxon>
        <taxon>Chromadorea</taxon>
        <taxon>Rhabditida</taxon>
        <taxon>Rhabditina</taxon>
        <taxon>Rhabditomorpha</taxon>
        <taxon>Strongyloidea</taxon>
        <taxon>Heterorhabditidae</taxon>
        <taxon>Heterorhabditis</taxon>
    </lineage>
</organism>
<evidence type="ECO:0000313" key="2">
    <source>
        <dbReference type="WBParaSite" id="Hba_04271"/>
    </source>
</evidence>
<evidence type="ECO:0000313" key="1">
    <source>
        <dbReference type="Proteomes" id="UP000095283"/>
    </source>
</evidence>
<dbReference type="Proteomes" id="UP000095283">
    <property type="component" value="Unplaced"/>
</dbReference>
<proteinExistence type="predicted"/>
<dbReference type="AlphaFoldDB" id="A0A1I7WH00"/>